<feature type="region of interest" description="Disordered" evidence="4">
    <location>
        <begin position="1"/>
        <end position="20"/>
    </location>
</feature>
<dbReference type="Pfam" id="PF00246">
    <property type="entry name" value="Peptidase_M14"/>
    <property type="match status" value="1"/>
</dbReference>
<dbReference type="Proteomes" id="UP001445335">
    <property type="component" value="Unassembled WGS sequence"/>
</dbReference>
<dbReference type="GO" id="GO:0004181">
    <property type="term" value="F:metallocarboxypeptidase activity"/>
    <property type="evidence" value="ECO:0007669"/>
    <property type="project" value="InterPro"/>
</dbReference>
<feature type="domain" description="Peptidase M14" evidence="5">
    <location>
        <begin position="149"/>
        <end position="413"/>
    </location>
</feature>
<name>A0AAW1R4E3_9CHLO</name>
<dbReference type="SUPFAM" id="SSF53187">
    <property type="entry name" value="Zn-dependent exopeptidases"/>
    <property type="match status" value="1"/>
</dbReference>
<dbReference type="PANTHER" id="PTHR12756">
    <property type="entry name" value="CYTOSOLIC CARBOXYPEPTIDASE"/>
    <property type="match status" value="1"/>
</dbReference>
<dbReference type="GO" id="GO:0008270">
    <property type="term" value="F:zinc ion binding"/>
    <property type="evidence" value="ECO:0007669"/>
    <property type="project" value="InterPro"/>
</dbReference>
<dbReference type="CDD" id="cd06234">
    <property type="entry name" value="M14_PaCCP-like"/>
    <property type="match status" value="1"/>
</dbReference>
<dbReference type="GO" id="GO:0006508">
    <property type="term" value="P:proteolysis"/>
    <property type="evidence" value="ECO:0007669"/>
    <property type="project" value="InterPro"/>
</dbReference>
<keyword evidence="7" id="KW-1185">Reference proteome</keyword>
<evidence type="ECO:0000256" key="4">
    <source>
        <dbReference type="SAM" id="MobiDB-lite"/>
    </source>
</evidence>
<accession>A0AAW1R4E3</accession>
<dbReference type="PROSITE" id="PS52035">
    <property type="entry name" value="PEPTIDASE_M14"/>
    <property type="match status" value="1"/>
</dbReference>
<feature type="compositionally biased region" description="Polar residues" evidence="4">
    <location>
        <begin position="9"/>
        <end position="19"/>
    </location>
</feature>
<proteinExistence type="inferred from homology"/>
<dbReference type="EMBL" id="JALJOU010000051">
    <property type="protein sequence ID" value="KAK9828410.1"/>
    <property type="molecule type" value="Genomic_DNA"/>
</dbReference>
<dbReference type="SMART" id="SM00631">
    <property type="entry name" value="Zn_pept"/>
    <property type="match status" value="1"/>
</dbReference>
<evidence type="ECO:0000313" key="7">
    <source>
        <dbReference type="Proteomes" id="UP001445335"/>
    </source>
</evidence>
<evidence type="ECO:0000256" key="1">
    <source>
        <dbReference type="ARBA" id="ARBA00001947"/>
    </source>
</evidence>
<dbReference type="InterPro" id="IPR050821">
    <property type="entry name" value="Cytosolic_carboxypeptidase"/>
</dbReference>
<reference evidence="6 7" key="1">
    <citation type="journal article" date="2024" name="Nat. Commun.">
        <title>Phylogenomics reveals the evolutionary origins of lichenization in chlorophyte algae.</title>
        <authorList>
            <person name="Puginier C."/>
            <person name="Libourel C."/>
            <person name="Otte J."/>
            <person name="Skaloud P."/>
            <person name="Haon M."/>
            <person name="Grisel S."/>
            <person name="Petersen M."/>
            <person name="Berrin J.G."/>
            <person name="Delaux P.M."/>
            <person name="Dal Grande F."/>
            <person name="Keller J."/>
        </authorList>
    </citation>
    <scope>NUCLEOTIDE SEQUENCE [LARGE SCALE GENOMIC DNA]</scope>
    <source>
        <strain evidence="6 7">SAG 245.80</strain>
    </source>
</reference>
<comment type="caution">
    <text evidence="6">The sequence shown here is derived from an EMBL/GenBank/DDBJ whole genome shotgun (WGS) entry which is preliminary data.</text>
</comment>
<evidence type="ECO:0000256" key="2">
    <source>
        <dbReference type="ARBA" id="ARBA00005988"/>
    </source>
</evidence>
<evidence type="ECO:0000256" key="3">
    <source>
        <dbReference type="PROSITE-ProRule" id="PRU01379"/>
    </source>
</evidence>
<organism evidence="6 7">
    <name type="scientific">Elliptochloris bilobata</name>
    <dbReference type="NCBI Taxonomy" id="381761"/>
    <lineage>
        <taxon>Eukaryota</taxon>
        <taxon>Viridiplantae</taxon>
        <taxon>Chlorophyta</taxon>
        <taxon>core chlorophytes</taxon>
        <taxon>Trebouxiophyceae</taxon>
        <taxon>Trebouxiophyceae incertae sedis</taxon>
        <taxon>Elliptochloris clade</taxon>
        <taxon>Elliptochloris</taxon>
    </lineage>
</organism>
<feature type="active site" description="Proton donor/acceptor" evidence="3">
    <location>
        <position position="374"/>
    </location>
</feature>
<dbReference type="PANTHER" id="PTHR12756:SF11">
    <property type="entry name" value="CYTOSOLIC CARBOXYPEPTIDASE 1"/>
    <property type="match status" value="1"/>
</dbReference>
<dbReference type="InterPro" id="IPR000834">
    <property type="entry name" value="Peptidase_M14"/>
</dbReference>
<dbReference type="InterPro" id="IPR040626">
    <property type="entry name" value="Pepdidase_M14_N"/>
</dbReference>
<comment type="similarity">
    <text evidence="2 3">Belongs to the peptidase M14 family.</text>
</comment>
<sequence length="414" mass="46221">MKWAADTEATPSNSGSQELPASGGMGICVNSTYDSGNIEVISISDPNERDVCHTLELRIHEDPFCESDRRAHFQWFSYRVSNARHEKLIMKLMNAGQASFPFAWHGYSACASYDRHYWFRVPTQYDKESGVLTITHIPERDAVQYAYFASYSYQRHQSMVADLQSRDSVRLEMMGQTLDGHDLDILIIGEPAPEKRKVWVVARQHPGETMAEFVAEGLVRRLLDRADGVSRKALREAVFYVVPNMNPDGSWRGHLRTNAAGANLNREWAAPSAERSPEVLLVRNKMDRVGVDLCLDVHGDEALPHIFLAGNEGIPGWNERLAGLQQRLSDALLRASPDFQDKYGYGKGSPGKADMRIAAHAIGQRYDCLAVTLELPFKDTADAPEPVQGWSAERSLRFGAAALGAVLEVIPHLR</sequence>
<evidence type="ECO:0000313" key="6">
    <source>
        <dbReference type="EMBL" id="KAK9828410.1"/>
    </source>
</evidence>
<gene>
    <name evidence="6" type="ORF">WJX81_005410</name>
</gene>
<dbReference type="Gene3D" id="3.40.630.10">
    <property type="entry name" value="Zn peptidases"/>
    <property type="match status" value="1"/>
</dbReference>
<protein>
    <recommendedName>
        <fullName evidence="5">Peptidase M14 domain-containing protein</fullName>
    </recommendedName>
</protein>
<comment type="cofactor">
    <cofactor evidence="1">
        <name>Zn(2+)</name>
        <dbReference type="ChEBI" id="CHEBI:29105"/>
    </cofactor>
</comment>
<dbReference type="AlphaFoldDB" id="A0AAW1R4E3"/>
<dbReference type="Pfam" id="PF18027">
    <property type="entry name" value="Pepdidase_M14_N"/>
    <property type="match status" value="1"/>
</dbReference>
<dbReference type="Gene3D" id="2.60.40.3120">
    <property type="match status" value="1"/>
</dbReference>
<evidence type="ECO:0000259" key="5">
    <source>
        <dbReference type="PROSITE" id="PS52035"/>
    </source>
</evidence>